<reference evidence="2" key="1">
    <citation type="submission" date="2005-05" db="EMBL/GenBank/DDBJ databases">
        <authorList>
            <person name="Tseng H.-P."/>
            <person name="Hseu T.-H."/>
            <person name="Buhler D.R."/>
            <person name="Wang W.-D."/>
            <person name="Tsai H.-L."/>
            <person name="Hu C.-H."/>
        </authorList>
    </citation>
    <scope>NUCLEOTIDE SEQUENCE</scope>
    <source>
        <strain evidence="2">ISNU-L-ISNU-361</strain>
        <tissue evidence="2">Salivary glands</tissue>
    </source>
</reference>
<dbReference type="AlphaFoldDB" id="Q4PME5"/>
<proteinExistence type="evidence at transcript level"/>
<dbReference type="SUPFAM" id="SSF50814">
    <property type="entry name" value="Lipocalins"/>
    <property type="match status" value="1"/>
</dbReference>
<dbReference type="VEuPathDB" id="VectorBase:ISCP_025921"/>
<name>Q4PME5_IXOSC</name>
<feature type="signal peptide" evidence="1">
    <location>
        <begin position="1"/>
        <end position="19"/>
    </location>
</feature>
<dbReference type="InterPro" id="IPR012674">
    <property type="entry name" value="Calycin"/>
</dbReference>
<organism evidence="2">
    <name type="scientific">Ixodes scapularis</name>
    <name type="common">Black-legged tick</name>
    <name type="synonym">Deer tick</name>
    <dbReference type="NCBI Taxonomy" id="6945"/>
    <lineage>
        <taxon>Eukaryota</taxon>
        <taxon>Metazoa</taxon>
        <taxon>Ecdysozoa</taxon>
        <taxon>Arthropoda</taxon>
        <taxon>Chelicerata</taxon>
        <taxon>Arachnida</taxon>
        <taxon>Acari</taxon>
        <taxon>Parasitiformes</taxon>
        <taxon>Ixodida</taxon>
        <taxon>Ixodoidea</taxon>
        <taxon>Ixodidae</taxon>
        <taxon>Ixodinae</taxon>
        <taxon>Ixodes</taxon>
    </lineage>
</organism>
<dbReference type="GO" id="GO:0030682">
    <property type="term" value="P:symbiont-mediated perturbation of host defenses"/>
    <property type="evidence" value="ECO:0007669"/>
    <property type="project" value="InterPro"/>
</dbReference>
<dbReference type="InterPro" id="IPR002970">
    <property type="entry name" value="Tick_his-bd"/>
</dbReference>
<dbReference type="Pfam" id="PF02098">
    <property type="entry name" value="His_binding"/>
    <property type="match status" value="1"/>
</dbReference>
<reference evidence="2" key="2">
    <citation type="journal article" date="2006" name="Insect Biochem. Mol. Biol.">
        <title>An annotated catalog of salivary gland transcripts from Ixodes scapularis ticks.</title>
        <authorList>
            <person name="Ribeiro J.M."/>
            <person name="Alarcon-Chaidez F."/>
            <person name="Francischetti I.M."/>
            <person name="Mans B.J."/>
            <person name="Mather T.N."/>
            <person name="Valenzuela J.G."/>
            <person name="Wikel S.K."/>
        </authorList>
    </citation>
    <scope>NUCLEOTIDE SEQUENCE</scope>
    <source>
        <strain evidence="2">ISNU-L-ISNU-361</strain>
        <tissue evidence="2">Salivary glands</tissue>
    </source>
</reference>
<sequence length="176" mass="20701">MELILCSFLWCFLVILVDATPGEIRIDEEKNYWQYQDIQKALNNPDRESWLYYRTYTRENTCVYAKVSENKPAENVYEFVQEYRKGNQSTSTKQTVTLYAAPYKTEAHAKEREKDNAMLVSKRKDAQTGKRYQLIYSDYARCDILRVLYESYGHACELYLHSNAVDGGVPQECERV</sequence>
<dbReference type="EMBL" id="DQ066182">
    <property type="protein sequence ID" value="AAY66819.1"/>
    <property type="molecule type" value="mRNA"/>
</dbReference>
<dbReference type="VEuPathDB" id="VectorBase:ISCW001492"/>
<keyword evidence="1" id="KW-0732">Signal</keyword>
<protein>
    <submittedName>
        <fullName evidence="2">Putative secreted protein</fullName>
    </submittedName>
</protein>
<accession>Q4PME5</accession>
<dbReference type="Gene3D" id="2.40.128.20">
    <property type="match status" value="1"/>
</dbReference>
<dbReference type="VEuPathDB" id="VectorBase:ISCI001492"/>
<dbReference type="OrthoDB" id="10519060at2759"/>
<evidence type="ECO:0000256" key="1">
    <source>
        <dbReference type="SAM" id="SignalP"/>
    </source>
</evidence>
<evidence type="ECO:0000313" key="2">
    <source>
        <dbReference type="EMBL" id="AAY66819.1"/>
    </source>
</evidence>
<feature type="chain" id="PRO_5004241894" evidence="1">
    <location>
        <begin position="20"/>
        <end position="176"/>
    </location>
</feature>
<dbReference type="GO" id="GO:0043176">
    <property type="term" value="F:amine binding"/>
    <property type="evidence" value="ECO:0007669"/>
    <property type="project" value="InterPro"/>
</dbReference>